<dbReference type="GO" id="GO:0005737">
    <property type="term" value="C:cytoplasm"/>
    <property type="evidence" value="ECO:0007669"/>
    <property type="project" value="TreeGrafter"/>
</dbReference>
<dbReference type="EMBL" id="KZ819188">
    <property type="protein sequence ID" value="PWZ03412.1"/>
    <property type="molecule type" value="Genomic_DNA"/>
</dbReference>
<comment type="similarity">
    <text evidence="1">Belongs to the TBCC family.</text>
</comment>
<dbReference type="GO" id="GO:0007021">
    <property type="term" value="P:tubulin complex assembly"/>
    <property type="evidence" value="ECO:0007669"/>
    <property type="project" value="TreeGrafter"/>
</dbReference>
<dbReference type="PROSITE" id="PS51329">
    <property type="entry name" value="C_CAP_COFACTOR_C"/>
    <property type="match status" value="1"/>
</dbReference>
<dbReference type="Proteomes" id="UP000246740">
    <property type="component" value="Unassembled WGS sequence"/>
</dbReference>
<dbReference type="GO" id="GO:0007023">
    <property type="term" value="P:post-chaperonin tubulin folding pathway"/>
    <property type="evidence" value="ECO:0007669"/>
    <property type="project" value="InterPro"/>
</dbReference>
<evidence type="ECO:0000256" key="2">
    <source>
        <dbReference type="SAM" id="MobiDB-lite"/>
    </source>
</evidence>
<dbReference type="InterPro" id="IPR017901">
    <property type="entry name" value="C-CAP_CF_C-like"/>
</dbReference>
<dbReference type="Pfam" id="PF07986">
    <property type="entry name" value="TBCC"/>
    <property type="match status" value="1"/>
</dbReference>
<keyword evidence="5" id="KW-1185">Reference proteome</keyword>
<feature type="region of interest" description="Disordered" evidence="2">
    <location>
        <begin position="91"/>
        <end position="215"/>
    </location>
</feature>
<accession>A0A317XZ58</accession>
<gene>
    <name evidence="4" type="ORF">BCV70DRAFT_17032</name>
</gene>
<dbReference type="InterPro" id="IPR012945">
    <property type="entry name" value="Tubulin-bd_cofactor_C_dom"/>
</dbReference>
<protein>
    <recommendedName>
        <fullName evidence="3">C-CAP/cofactor C-like domain-containing protein</fullName>
    </recommendedName>
</protein>
<dbReference type="AlphaFoldDB" id="A0A317XZ58"/>
<dbReference type="PANTHER" id="PTHR15139:SF0">
    <property type="entry name" value="TUBULIN-SPECIFIC CHAPERONE C"/>
    <property type="match status" value="1"/>
</dbReference>
<dbReference type="PANTHER" id="PTHR15139">
    <property type="entry name" value="TUBULIN FOLDING COFACTOR C"/>
    <property type="match status" value="1"/>
</dbReference>
<reference evidence="4 5" key="1">
    <citation type="journal article" date="2018" name="Mol. Biol. Evol.">
        <title>Broad Genomic Sampling Reveals a Smut Pathogenic Ancestry of the Fungal Clade Ustilaginomycotina.</title>
        <authorList>
            <person name="Kijpornyongpan T."/>
            <person name="Mondo S.J."/>
            <person name="Barry K."/>
            <person name="Sandor L."/>
            <person name="Lee J."/>
            <person name="Lipzen A."/>
            <person name="Pangilinan J."/>
            <person name="LaButti K."/>
            <person name="Hainaut M."/>
            <person name="Henrissat B."/>
            <person name="Grigoriev I.V."/>
            <person name="Spatafora J.W."/>
            <person name="Aime M.C."/>
        </authorList>
    </citation>
    <scope>NUCLEOTIDE SEQUENCE [LARGE SCALE GENOMIC DNA]</scope>
    <source>
        <strain evidence="4 5">MCA 3645</strain>
    </source>
</reference>
<dbReference type="Gene3D" id="2.160.20.70">
    <property type="match status" value="1"/>
</dbReference>
<evidence type="ECO:0000259" key="3">
    <source>
        <dbReference type="PROSITE" id="PS51329"/>
    </source>
</evidence>
<feature type="domain" description="C-CAP/cofactor C-like" evidence="3">
    <location>
        <begin position="208"/>
        <end position="367"/>
    </location>
</feature>
<feature type="compositionally biased region" description="Low complexity" evidence="2">
    <location>
        <begin position="109"/>
        <end position="132"/>
    </location>
</feature>
<evidence type="ECO:0000256" key="1">
    <source>
        <dbReference type="ARBA" id="ARBA00008848"/>
    </source>
</evidence>
<feature type="compositionally biased region" description="Low complexity" evidence="2">
    <location>
        <begin position="179"/>
        <end position="190"/>
    </location>
</feature>
<dbReference type="InParanoid" id="A0A317XZ58"/>
<organism evidence="4 5">
    <name type="scientific">Testicularia cyperi</name>
    <dbReference type="NCBI Taxonomy" id="1882483"/>
    <lineage>
        <taxon>Eukaryota</taxon>
        <taxon>Fungi</taxon>
        <taxon>Dikarya</taxon>
        <taxon>Basidiomycota</taxon>
        <taxon>Ustilaginomycotina</taxon>
        <taxon>Ustilaginomycetes</taxon>
        <taxon>Ustilaginales</taxon>
        <taxon>Anthracoideaceae</taxon>
        <taxon>Testicularia</taxon>
    </lineage>
</organism>
<evidence type="ECO:0000313" key="4">
    <source>
        <dbReference type="EMBL" id="PWZ03412.1"/>
    </source>
</evidence>
<name>A0A317XZ58_9BASI</name>
<proteinExistence type="inferred from homology"/>
<dbReference type="InterPro" id="IPR027684">
    <property type="entry name" value="TBCC"/>
</dbReference>
<sequence length="413" mass="44059">MASTSSLGNASTASATDASAFYHTFRATLAAIETDISISANQSQLHNVLQRFSHARSELTLATTAGILPAHDRALHERSLLKISSLLDAKRRQLSRSSQNAATNRETDITPSIPSPGSSSQPRPIPPQTRSTFTFKRTPKPAQPTKLDTHVASSLAPPDSTRDGAKAPTPSTVQAGLVSAPSPAPLSAASQTEPSRASSSLSHQSLPPSQPHLRISDLDARCPSLSSLLDSVPISHSHGVSLEITQVCNSILDLRPLPATLRSAQIRDVVGSILVLPPISGSVMIHALQHSLLVIPSCHQFRIHESSNSTLQLDTKGSIVTMESCTHLFIVGPSHLKVQDFDNLYTNGSQLLPAANIDSADLHNFTIKDHTHQLLIDSVLAQIANVHRNSQLDPSFPAQLLATVLPSAWHNAS</sequence>
<dbReference type="InterPro" id="IPR016098">
    <property type="entry name" value="CAP/MinC_C"/>
</dbReference>
<feature type="compositionally biased region" description="Polar residues" evidence="2">
    <location>
        <begin position="95"/>
        <end position="104"/>
    </location>
</feature>
<dbReference type="STRING" id="1882483.A0A317XZ58"/>
<feature type="compositionally biased region" description="Low complexity" evidence="2">
    <location>
        <begin position="198"/>
        <end position="213"/>
    </location>
</feature>
<dbReference type="OrthoDB" id="194775at2759"/>
<evidence type="ECO:0000313" key="5">
    <source>
        <dbReference type="Proteomes" id="UP000246740"/>
    </source>
</evidence>